<feature type="transmembrane region" description="Helical" evidence="1">
    <location>
        <begin position="178"/>
        <end position="197"/>
    </location>
</feature>
<keyword evidence="1" id="KW-0472">Membrane</keyword>
<keyword evidence="4" id="KW-1185">Reference proteome</keyword>
<feature type="transmembrane region" description="Helical" evidence="1">
    <location>
        <begin position="266"/>
        <end position="282"/>
    </location>
</feature>
<protein>
    <submittedName>
        <fullName evidence="3">Dolichyl-diphosphooligosaccharide--protein glycosyltransferase</fullName>
    </submittedName>
</protein>
<dbReference type="AlphaFoldDB" id="A0A1H0BW13"/>
<dbReference type="EMBL" id="FNIN01000002">
    <property type="protein sequence ID" value="SDN49834.1"/>
    <property type="molecule type" value="Genomic_DNA"/>
</dbReference>
<feature type="transmembrane region" description="Helical" evidence="1">
    <location>
        <begin position="408"/>
        <end position="426"/>
    </location>
</feature>
<feature type="transmembrane region" description="Helical" evidence="1">
    <location>
        <begin position="383"/>
        <end position="401"/>
    </location>
</feature>
<keyword evidence="3" id="KW-0808">Transferase</keyword>
<feature type="transmembrane region" description="Helical" evidence="1">
    <location>
        <begin position="341"/>
        <end position="363"/>
    </location>
</feature>
<reference evidence="3 4" key="1">
    <citation type="submission" date="2016-10" db="EMBL/GenBank/DDBJ databases">
        <authorList>
            <person name="de Groot N.N."/>
        </authorList>
    </citation>
    <scope>NUCLEOTIDE SEQUENCE [LARGE SCALE GENOMIC DNA]</scope>
    <source>
        <strain evidence="3 4">DSM 15269</strain>
    </source>
</reference>
<dbReference type="Proteomes" id="UP000199602">
    <property type="component" value="Unassembled WGS sequence"/>
</dbReference>
<dbReference type="Pfam" id="PF21436">
    <property type="entry name" value="STT3-PglB_core"/>
    <property type="match status" value="1"/>
</dbReference>
<dbReference type="GO" id="GO:0016740">
    <property type="term" value="F:transferase activity"/>
    <property type="evidence" value="ECO:0007669"/>
    <property type="project" value="UniProtKB-KW"/>
</dbReference>
<feature type="transmembrane region" description="Helical" evidence="1">
    <location>
        <begin position="140"/>
        <end position="157"/>
    </location>
</feature>
<sequence>MKKSNTIYFLFIFFLTYSLGVVLRLWELPLWNAPHLHVSGEPIMATHDAYAWLAGAIGTGNHYNAPMSTILSLLHNITGINVATINFWLPVIVAPLVCLPIIFICQLFGIIEASLVAGTIASLGTGYFLRTRMGYGDTDILTIFLPLAYCAGLIYWLKPFINNWRRKDYEFTLILKQHLLKGSIFTGFILLFYNWFYPNAYPIVMYTYIFTIFLSFLLTPKKIFINLLPGFIIILIIGFGELIGLLLASIFVYLTYTETNNNKKTLFNLVFLSCALGLLFYHKHWGAILSLIDPILNYAKIFPFLEVKKYSIKLPQVLASIREAQNVSLTMLIQRVGQNPYIFFPGLIGFVLACTRFPLLLIFLPQLGLSILSFKLGNRFTMYGPPIIGLGLSLGLTFILEKIKIKPLILYLLLTCFVIYPTINLVKILKPTPVLPQVYAKSFLEIDKIANPKAQLWQWWDYGYAAQYYAKRKSFGDGGRHNGPYLYPLALAHTTSSPLQAAQIIKFTAQDQQEQITEMQQNGTNPSNPGAKILYWPIDPVRKLNLMGATKAQTFIDSLKEKTLNFSANIPEQYFVLSWENLNLSYWISYFGNWNLITGQGVHGGFKRLKGKIDLNLSKGLVSFSGKTLPMIKLLIIKKDGTSIEKSWLHSKGLYIIYNEYLPQVIAMDKTIYNSMMVQMLLNNPNKFKPHFTLVLDKFPWVRVYKVN</sequence>
<name>A0A1H0BW13_9BACT</name>
<evidence type="ECO:0000313" key="4">
    <source>
        <dbReference type="Proteomes" id="UP000199602"/>
    </source>
</evidence>
<evidence type="ECO:0000256" key="1">
    <source>
        <dbReference type="SAM" id="Phobius"/>
    </source>
</evidence>
<dbReference type="OrthoDB" id="9796223at2"/>
<evidence type="ECO:0000313" key="3">
    <source>
        <dbReference type="EMBL" id="SDN49834.1"/>
    </source>
</evidence>
<evidence type="ECO:0000259" key="2">
    <source>
        <dbReference type="Pfam" id="PF21436"/>
    </source>
</evidence>
<accession>A0A1H0BW13</accession>
<dbReference type="InterPro" id="IPR048999">
    <property type="entry name" value="STT3-PglB_core"/>
</dbReference>
<feature type="domain" description="STT3/PglB/AglB core" evidence="2">
    <location>
        <begin position="456"/>
        <end position="597"/>
    </location>
</feature>
<dbReference type="Gene3D" id="3.40.1380.40">
    <property type="match status" value="1"/>
</dbReference>
<feature type="transmembrane region" description="Helical" evidence="1">
    <location>
        <begin position="96"/>
        <end position="120"/>
    </location>
</feature>
<feature type="transmembrane region" description="Helical" evidence="1">
    <location>
        <begin position="7"/>
        <end position="26"/>
    </location>
</feature>
<feature type="transmembrane region" description="Helical" evidence="1">
    <location>
        <begin position="203"/>
        <end position="219"/>
    </location>
</feature>
<proteinExistence type="predicted"/>
<dbReference type="RefSeq" id="WP_092063731.1">
    <property type="nucleotide sequence ID" value="NZ_FNIN01000002.1"/>
</dbReference>
<feature type="transmembrane region" description="Helical" evidence="1">
    <location>
        <begin position="231"/>
        <end position="254"/>
    </location>
</feature>
<keyword evidence="1" id="KW-0812">Transmembrane</keyword>
<keyword evidence="1" id="KW-1133">Transmembrane helix</keyword>
<organism evidence="3 4">
    <name type="scientific">Desulfonauticus submarinus</name>
    <dbReference type="NCBI Taxonomy" id="206665"/>
    <lineage>
        <taxon>Bacteria</taxon>
        <taxon>Pseudomonadati</taxon>
        <taxon>Thermodesulfobacteriota</taxon>
        <taxon>Desulfovibrionia</taxon>
        <taxon>Desulfovibrionales</taxon>
        <taxon>Desulfonauticaceae</taxon>
        <taxon>Desulfonauticus</taxon>
    </lineage>
</organism>
<gene>
    <name evidence="3" type="ORF">SAMN04488516_102313</name>
</gene>
<dbReference type="STRING" id="206665.SAMN04488516_102313"/>